<dbReference type="SMART" id="SM00895">
    <property type="entry name" value="FCD"/>
    <property type="match status" value="1"/>
</dbReference>
<evidence type="ECO:0000259" key="4">
    <source>
        <dbReference type="PROSITE" id="PS50949"/>
    </source>
</evidence>
<feature type="domain" description="HTH gntR-type" evidence="4">
    <location>
        <begin position="1"/>
        <end position="61"/>
    </location>
</feature>
<evidence type="ECO:0000256" key="1">
    <source>
        <dbReference type="ARBA" id="ARBA00023015"/>
    </source>
</evidence>
<organism evidence="5 6">
    <name type="scientific">Rhizorhabdus wittichii (strain DSM 6014 / CCUG 31198 / JCM 15750 / NBRC 105917 / EY 4224 / RW1)</name>
    <name type="common">Sphingomonas wittichii</name>
    <dbReference type="NCBI Taxonomy" id="392499"/>
    <lineage>
        <taxon>Bacteria</taxon>
        <taxon>Pseudomonadati</taxon>
        <taxon>Pseudomonadota</taxon>
        <taxon>Alphaproteobacteria</taxon>
        <taxon>Sphingomonadales</taxon>
        <taxon>Sphingomonadaceae</taxon>
        <taxon>Rhizorhabdus</taxon>
    </lineage>
</organism>
<dbReference type="Pfam" id="PF07729">
    <property type="entry name" value="FCD"/>
    <property type="match status" value="1"/>
</dbReference>
<dbReference type="GO" id="GO:0003677">
    <property type="term" value="F:DNA binding"/>
    <property type="evidence" value="ECO:0007669"/>
    <property type="project" value="UniProtKB-KW"/>
</dbReference>
<dbReference type="PANTHER" id="PTHR43537">
    <property type="entry name" value="TRANSCRIPTIONAL REGULATOR, GNTR FAMILY"/>
    <property type="match status" value="1"/>
</dbReference>
<dbReference type="GO" id="GO:0003700">
    <property type="term" value="F:DNA-binding transcription factor activity"/>
    <property type="evidence" value="ECO:0007669"/>
    <property type="project" value="InterPro"/>
</dbReference>
<reference evidence="5 6" key="1">
    <citation type="journal article" date="2010" name="J. Bacteriol.">
        <title>Genome sequence of the dioxin-mineralizing bacterium Sphingomonas wittichii RW1.</title>
        <authorList>
            <person name="Miller T.R."/>
            <person name="Delcher A.L."/>
            <person name="Salzberg S.L."/>
            <person name="Saunders E."/>
            <person name="Detter J.C."/>
            <person name="Halden R.U."/>
        </authorList>
    </citation>
    <scope>NUCLEOTIDE SEQUENCE [LARGE SCALE GENOMIC DNA]</scope>
    <source>
        <strain evidence="6">DSM 6014 / CCUG 31198 / JCM 15750 / NBRC 105917 / EY 4224 / RW1</strain>
    </source>
</reference>
<gene>
    <name evidence="5" type="ordered locus">Swit_1565</name>
</gene>
<dbReference type="InterPro" id="IPR011711">
    <property type="entry name" value="GntR_C"/>
</dbReference>
<evidence type="ECO:0000313" key="6">
    <source>
        <dbReference type="Proteomes" id="UP000001989"/>
    </source>
</evidence>
<dbReference type="InterPro" id="IPR036390">
    <property type="entry name" value="WH_DNA-bd_sf"/>
</dbReference>
<keyword evidence="3" id="KW-0804">Transcription</keyword>
<dbReference type="InterPro" id="IPR000524">
    <property type="entry name" value="Tscrpt_reg_HTH_GntR"/>
</dbReference>
<dbReference type="Pfam" id="PF00392">
    <property type="entry name" value="GntR"/>
    <property type="match status" value="1"/>
</dbReference>
<dbReference type="SUPFAM" id="SSF46785">
    <property type="entry name" value="Winged helix' DNA-binding domain"/>
    <property type="match status" value="1"/>
</dbReference>
<evidence type="ECO:0000313" key="5">
    <source>
        <dbReference type="EMBL" id="ABQ67928.1"/>
    </source>
</evidence>
<dbReference type="PANTHER" id="PTHR43537:SF5">
    <property type="entry name" value="UXU OPERON TRANSCRIPTIONAL REGULATOR"/>
    <property type="match status" value="1"/>
</dbReference>
<dbReference type="KEGG" id="swi:Swit_1565"/>
<evidence type="ECO:0000256" key="2">
    <source>
        <dbReference type="ARBA" id="ARBA00023125"/>
    </source>
</evidence>
<name>A0A9J9HAD6_RHIWR</name>
<keyword evidence="1" id="KW-0805">Transcription regulation</keyword>
<dbReference type="Gene3D" id="1.20.120.530">
    <property type="entry name" value="GntR ligand-binding domain-like"/>
    <property type="match status" value="1"/>
</dbReference>
<sequence length="215" mass="23770">MGLRSLIDRLEEGGERRLPPEPRLSAALGVSRSRLRTLLKQLEDEGAIWRHVGKGTFIGPRQAAVTLDDAGLARAISVDDIFSARLLLEPRLAAQAAIHANAQDIDSLKDCLAEMSGATSFVQWKRLDDRLHRTIAEATHNPLLLILYDTLRSQMKLGIDARVQEVFGQLAQPRRSTDVEHEGVVAAILAHAPERAEQAMRDHIASVRQNLFGSH</sequence>
<dbReference type="PRINTS" id="PR00035">
    <property type="entry name" value="HTHGNTR"/>
</dbReference>
<dbReference type="SUPFAM" id="SSF48008">
    <property type="entry name" value="GntR ligand-binding domain-like"/>
    <property type="match status" value="1"/>
</dbReference>
<dbReference type="InterPro" id="IPR008920">
    <property type="entry name" value="TF_FadR/GntR_C"/>
</dbReference>
<protein>
    <submittedName>
        <fullName evidence="5">Transcriptional regulator, GntR family</fullName>
    </submittedName>
</protein>
<dbReference type="PROSITE" id="PS50949">
    <property type="entry name" value="HTH_GNTR"/>
    <property type="match status" value="1"/>
</dbReference>
<dbReference type="AlphaFoldDB" id="A0A9J9HAD6"/>
<dbReference type="InterPro" id="IPR036388">
    <property type="entry name" value="WH-like_DNA-bd_sf"/>
</dbReference>
<dbReference type="Gene3D" id="1.10.10.10">
    <property type="entry name" value="Winged helix-like DNA-binding domain superfamily/Winged helix DNA-binding domain"/>
    <property type="match status" value="1"/>
</dbReference>
<dbReference type="SMART" id="SM00345">
    <property type="entry name" value="HTH_GNTR"/>
    <property type="match status" value="1"/>
</dbReference>
<evidence type="ECO:0000256" key="3">
    <source>
        <dbReference type="ARBA" id="ARBA00023163"/>
    </source>
</evidence>
<accession>A0A9J9HAD6</accession>
<keyword evidence="2" id="KW-0238">DNA-binding</keyword>
<dbReference type="Proteomes" id="UP000001989">
    <property type="component" value="Chromosome"/>
</dbReference>
<keyword evidence="6" id="KW-1185">Reference proteome</keyword>
<proteinExistence type="predicted"/>
<dbReference type="EMBL" id="CP000699">
    <property type="protein sequence ID" value="ABQ67928.1"/>
    <property type="molecule type" value="Genomic_DNA"/>
</dbReference>